<dbReference type="Proteomes" id="UP000032160">
    <property type="component" value="Chromosome I"/>
</dbReference>
<evidence type="ECO:0000256" key="1">
    <source>
        <dbReference type="ARBA" id="ARBA00044755"/>
    </source>
</evidence>
<feature type="compositionally biased region" description="Low complexity" evidence="2">
    <location>
        <begin position="168"/>
        <end position="189"/>
    </location>
</feature>
<organism evidence="3 4">
    <name type="scientific">Candidatus Phaeomarinibacter ectocarpi</name>
    <dbReference type="NCBI Taxonomy" id="1458461"/>
    <lineage>
        <taxon>Bacteria</taxon>
        <taxon>Pseudomonadati</taxon>
        <taxon>Pseudomonadota</taxon>
        <taxon>Alphaproteobacteria</taxon>
        <taxon>Hyphomicrobiales</taxon>
        <taxon>Parvibaculaceae</taxon>
        <taxon>Candidatus Phaeomarinibacter</taxon>
    </lineage>
</organism>
<dbReference type="HOGENOM" id="CLU_097156_0_0_5"/>
<dbReference type="AlphaFoldDB" id="X5MB75"/>
<comment type="similarity">
    <text evidence="1">Belongs to the bactofilin family.</text>
</comment>
<keyword evidence="4" id="KW-1185">Reference proteome</keyword>
<reference evidence="3 4" key="1">
    <citation type="journal article" date="2014" name="Front. Genet.">
        <title>Genome and metabolic network of "Candidatus Phaeomarinobacter ectocarpi" Ec32, a new candidate genus of Alphaproteobacteria frequently associated with brown algae.</title>
        <authorList>
            <person name="Dittami S.M."/>
            <person name="Barbeyron T."/>
            <person name="Boyen C."/>
            <person name="Cambefort J."/>
            <person name="Collet G."/>
            <person name="Delage L."/>
            <person name="Gobet A."/>
            <person name="Groisillier A."/>
            <person name="Leblanc C."/>
            <person name="Michel G."/>
            <person name="Scornet D."/>
            <person name="Siegel A."/>
            <person name="Tapia J.E."/>
            <person name="Tonon T."/>
        </authorList>
    </citation>
    <scope>NUCLEOTIDE SEQUENCE [LARGE SCALE GENOMIC DNA]</scope>
    <source>
        <strain evidence="3 4">Ec32</strain>
    </source>
</reference>
<dbReference type="OrthoDB" id="7349510at2"/>
<dbReference type="STRING" id="1458461.BN1012_Phect3101"/>
<evidence type="ECO:0000313" key="3">
    <source>
        <dbReference type="EMBL" id="CDO61313.1"/>
    </source>
</evidence>
<dbReference type="InterPro" id="IPR007607">
    <property type="entry name" value="BacA/B"/>
</dbReference>
<dbReference type="EMBL" id="HG966617">
    <property type="protein sequence ID" value="CDO61313.1"/>
    <property type="molecule type" value="Genomic_DNA"/>
</dbReference>
<dbReference type="Pfam" id="PF04519">
    <property type="entry name" value="Bactofilin"/>
    <property type="match status" value="1"/>
</dbReference>
<feature type="compositionally biased region" description="Low complexity" evidence="2">
    <location>
        <begin position="16"/>
        <end position="51"/>
    </location>
</feature>
<protein>
    <submittedName>
        <fullName evidence="3">COG1664: Integral membrane protein CcmA involved in cell shape determination</fullName>
    </submittedName>
</protein>
<proteinExistence type="inferred from homology"/>
<dbReference type="KEGG" id="pect:BN1012_Phect3101"/>
<evidence type="ECO:0000313" key="4">
    <source>
        <dbReference type="Proteomes" id="UP000032160"/>
    </source>
</evidence>
<dbReference type="PANTHER" id="PTHR35024:SF4">
    <property type="entry name" value="POLYMER-FORMING CYTOSKELETAL PROTEIN"/>
    <property type="match status" value="1"/>
</dbReference>
<dbReference type="RefSeq" id="WP_043949139.1">
    <property type="nucleotide sequence ID" value="NZ_HG966617.1"/>
</dbReference>
<dbReference type="PANTHER" id="PTHR35024">
    <property type="entry name" value="HYPOTHETICAL CYTOSOLIC PROTEIN"/>
    <property type="match status" value="1"/>
</dbReference>
<name>X5MB75_9HYPH</name>
<feature type="compositionally biased region" description="Polar residues" evidence="2">
    <location>
        <begin position="1"/>
        <end position="15"/>
    </location>
</feature>
<feature type="region of interest" description="Disordered" evidence="2">
    <location>
        <begin position="1"/>
        <end position="58"/>
    </location>
</feature>
<evidence type="ECO:0000256" key="2">
    <source>
        <dbReference type="SAM" id="MobiDB-lite"/>
    </source>
</evidence>
<gene>
    <name evidence="3" type="ORF">BN1012_Phect3101</name>
</gene>
<sequence length="205" mass="20773">MPDDGSNPSAQGSSQAKPAETPTQKAPAPAPTPAAARPAAPRPLSQSAPAPTRAPAPATPVADGKLVLGKGVSLAGHVTNAVSVLVEGDFSQATIEAGELVIGQAGRITGQAVVTSAEVRGHFEGELTVQDELIVHETGSVSGTIRYGEFQATRGARLEGDIRTIGSEAPARADAPAEAEPAEVQAEAPAPEPDKRSIGGMLRRK</sequence>
<feature type="region of interest" description="Disordered" evidence="2">
    <location>
        <begin position="164"/>
        <end position="205"/>
    </location>
</feature>
<accession>X5MB75</accession>